<dbReference type="EMBL" id="ML178834">
    <property type="protein sequence ID" value="TFK99359.1"/>
    <property type="molecule type" value="Genomic_DNA"/>
</dbReference>
<evidence type="ECO:0000313" key="2">
    <source>
        <dbReference type="Proteomes" id="UP000305067"/>
    </source>
</evidence>
<organism evidence="1 2">
    <name type="scientific">Pterulicium gracile</name>
    <dbReference type="NCBI Taxonomy" id="1884261"/>
    <lineage>
        <taxon>Eukaryota</taxon>
        <taxon>Fungi</taxon>
        <taxon>Dikarya</taxon>
        <taxon>Basidiomycota</taxon>
        <taxon>Agaricomycotina</taxon>
        <taxon>Agaricomycetes</taxon>
        <taxon>Agaricomycetidae</taxon>
        <taxon>Agaricales</taxon>
        <taxon>Pleurotineae</taxon>
        <taxon>Pterulaceae</taxon>
        <taxon>Pterulicium</taxon>
    </lineage>
</organism>
<keyword evidence="2" id="KW-1185">Reference proteome</keyword>
<name>A0A5C3QE47_9AGAR</name>
<dbReference type="Proteomes" id="UP000305067">
    <property type="component" value="Unassembled WGS sequence"/>
</dbReference>
<gene>
    <name evidence="1" type="ORF">BDV98DRAFT_606204</name>
</gene>
<accession>A0A5C3QE47</accession>
<protein>
    <submittedName>
        <fullName evidence="1">Uncharacterized protein</fullName>
    </submittedName>
</protein>
<dbReference type="OrthoDB" id="10428322at2759"/>
<proteinExistence type="predicted"/>
<evidence type="ECO:0000313" key="1">
    <source>
        <dbReference type="EMBL" id="TFK99359.1"/>
    </source>
</evidence>
<sequence>MGGFVMKTGSATQITDFDGWMLRDWWRNLKGRYGLAREAGAVGNIARTDFIIESAPEETEEFTRVDKEL</sequence>
<reference evidence="1 2" key="1">
    <citation type="journal article" date="2019" name="Nat. Ecol. Evol.">
        <title>Megaphylogeny resolves global patterns of mushroom evolution.</title>
        <authorList>
            <person name="Varga T."/>
            <person name="Krizsan K."/>
            <person name="Foldi C."/>
            <person name="Dima B."/>
            <person name="Sanchez-Garcia M."/>
            <person name="Sanchez-Ramirez S."/>
            <person name="Szollosi G.J."/>
            <person name="Szarkandi J.G."/>
            <person name="Papp V."/>
            <person name="Albert L."/>
            <person name="Andreopoulos W."/>
            <person name="Angelini C."/>
            <person name="Antonin V."/>
            <person name="Barry K.W."/>
            <person name="Bougher N.L."/>
            <person name="Buchanan P."/>
            <person name="Buyck B."/>
            <person name="Bense V."/>
            <person name="Catcheside P."/>
            <person name="Chovatia M."/>
            <person name="Cooper J."/>
            <person name="Damon W."/>
            <person name="Desjardin D."/>
            <person name="Finy P."/>
            <person name="Geml J."/>
            <person name="Haridas S."/>
            <person name="Hughes K."/>
            <person name="Justo A."/>
            <person name="Karasinski D."/>
            <person name="Kautmanova I."/>
            <person name="Kiss B."/>
            <person name="Kocsube S."/>
            <person name="Kotiranta H."/>
            <person name="LaButti K.M."/>
            <person name="Lechner B.E."/>
            <person name="Liimatainen K."/>
            <person name="Lipzen A."/>
            <person name="Lukacs Z."/>
            <person name="Mihaltcheva S."/>
            <person name="Morgado L.N."/>
            <person name="Niskanen T."/>
            <person name="Noordeloos M.E."/>
            <person name="Ohm R.A."/>
            <person name="Ortiz-Santana B."/>
            <person name="Ovrebo C."/>
            <person name="Racz N."/>
            <person name="Riley R."/>
            <person name="Savchenko A."/>
            <person name="Shiryaev A."/>
            <person name="Soop K."/>
            <person name="Spirin V."/>
            <person name="Szebenyi C."/>
            <person name="Tomsovsky M."/>
            <person name="Tulloss R.E."/>
            <person name="Uehling J."/>
            <person name="Grigoriev I.V."/>
            <person name="Vagvolgyi C."/>
            <person name="Papp T."/>
            <person name="Martin F.M."/>
            <person name="Miettinen O."/>
            <person name="Hibbett D.S."/>
            <person name="Nagy L.G."/>
        </authorList>
    </citation>
    <scope>NUCLEOTIDE SEQUENCE [LARGE SCALE GENOMIC DNA]</scope>
    <source>
        <strain evidence="1 2">CBS 309.79</strain>
    </source>
</reference>
<dbReference type="AlphaFoldDB" id="A0A5C3QE47"/>